<keyword evidence="1" id="KW-1133">Transmembrane helix</keyword>
<dbReference type="EMBL" id="CP021056">
    <property type="protein sequence ID" value="QXE24248.1"/>
    <property type="molecule type" value="Genomic_DNA"/>
</dbReference>
<dbReference type="AlphaFoldDB" id="A0A975TA44"/>
<dbReference type="InterPro" id="IPR018719">
    <property type="entry name" value="DUF2243_membrane"/>
</dbReference>
<dbReference type="Proteomes" id="UP000683511">
    <property type="component" value="Chromosome"/>
</dbReference>
<keyword evidence="1" id="KW-0812">Transmembrane</keyword>
<protein>
    <recommendedName>
        <fullName evidence="4">DUF2243 domain-containing protein</fullName>
    </recommendedName>
</protein>
<evidence type="ECO:0000313" key="2">
    <source>
        <dbReference type="EMBL" id="QXE24248.1"/>
    </source>
</evidence>
<reference evidence="2" key="1">
    <citation type="submission" date="2017-04" db="EMBL/GenBank/DDBJ databases">
        <title>Genome deletions in a multicellular cyanobacterial endosymbiont for morphological adaptation in marine diatoms.</title>
        <authorList>
            <person name="Wang Y."/>
            <person name="Gao H."/>
            <person name="Li R."/>
            <person name="Xu X."/>
        </authorList>
    </citation>
    <scope>NUCLEOTIDE SEQUENCE</scope>
    <source>
        <strain evidence="2">FACHB 800</strain>
    </source>
</reference>
<feature type="transmembrane region" description="Helical" evidence="1">
    <location>
        <begin position="13"/>
        <end position="34"/>
    </location>
</feature>
<evidence type="ECO:0000256" key="1">
    <source>
        <dbReference type="SAM" id="Phobius"/>
    </source>
</evidence>
<feature type="transmembrane region" description="Helical" evidence="1">
    <location>
        <begin position="55"/>
        <end position="76"/>
    </location>
</feature>
<dbReference type="Pfam" id="PF10002">
    <property type="entry name" value="DUF2243"/>
    <property type="match status" value="1"/>
</dbReference>
<accession>A0A975TA44</accession>
<organism evidence="2 3">
    <name type="scientific">Richelia sinica FACHB-800</name>
    <dbReference type="NCBI Taxonomy" id="1357546"/>
    <lineage>
        <taxon>Bacteria</taxon>
        <taxon>Bacillati</taxon>
        <taxon>Cyanobacteriota</taxon>
        <taxon>Cyanophyceae</taxon>
        <taxon>Nostocales</taxon>
        <taxon>Nostocaceae</taxon>
        <taxon>Richelia</taxon>
    </lineage>
</organism>
<evidence type="ECO:0000313" key="3">
    <source>
        <dbReference type="Proteomes" id="UP000683511"/>
    </source>
</evidence>
<name>A0A975TA44_9NOST</name>
<gene>
    <name evidence="2" type="ORF">B6N60_02952</name>
</gene>
<sequence>MILLWCAGGREDVYWSSQTFIGSILVGAGLFNVLEGLIDHQLLGIHHVKPGQDQWLWDWGFLALGALLALVGWIMIQRSILVLNTTKKN</sequence>
<dbReference type="KEGG" id="rsin:B6N60_02952"/>
<keyword evidence="1" id="KW-0472">Membrane</keyword>
<evidence type="ECO:0008006" key="4">
    <source>
        <dbReference type="Google" id="ProtNLM"/>
    </source>
</evidence>
<keyword evidence="3" id="KW-1185">Reference proteome</keyword>
<proteinExistence type="predicted"/>